<dbReference type="Proteomes" id="UP000008062">
    <property type="component" value="Chromosome 7"/>
</dbReference>
<dbReference type="KEGG" id="ztr:MYCGRDRAFT_94713"/>
<sequence length="440" mass="48726">MASTNPSATRKPANRMTAEIADYNGVPRSTQEHGTFKWTNRSWYAIEDKTPCDYLIKYETRGVAKGMIRFARLEAQTNAPISVGELAVRVAALQEAHDATALSGLVQAKMRLKIGRPWQRELIARGYKEGNISQLFWAKMEDGEGDEITVEKAPAKDEDSEEEDDEEMGEEMDVDEEQLSEGSEGNDNNVGNQASDDEQVQTDGYHEHEMDGEEGLVTKQRDDDEGSLEIELDTAADGEMDGMVIDEDMELDGKADVDERQPESASQSSKGDANIEASDLQEMQVDRNDAVAEEMDIDEELMVEASKTPSGHVSIEADDTSQTSVKDSLSVAADEEMDSDLERIFNGEGVDENTDLADLQLLFAAGNCSTAATHEQERCLREGIRFGIRKKPCQGDHRSQSVTDLKQSTEREGIEGQNGYKFLPLPVSPMHIRSNKYILP</sequence>
<feature type="region of interest" description="Disordered" evidence="1">
    <location>
        <begin position="1"/>
        <end position="31"/>
    </location>
</feature>
<evidence type="ECO:0000313" key="2">
    <source>
        <dbReference type="EMBL" id="EGP85977.1"/>
    </source>
</evidence>
<feature type="region of interest" description="Disordered" evidence="1">
    <location>
        <begin position="143"/>
        <end position="284"/>
    </location>
</feature>
<dbReference type="HOGENOM" id="CLU_622885_0_0_1"/>
<keyword evidence="3" id="KW-1185">Reference proteome</keyword>
<feature type="compositionally biased region" description="Polar residues" evidence="1">
    <location>
        <begin position="180"/>
        <end position="194"/>
    </location>
</feature>
<dbReference type="InParanoid" id="F9XES9"/>
<dbReference type="EMBL" id="CM001202">
    <property type="protein sequence ID" value="EGP85977.1"/>
    <property type="molecule type" value="Genomic_DNA"/>
</dbReference>
<proteinExistence type="predicted"/>
<feature type="compositionally biased region" description="Basic and acidic residues" evidence="1">
    <location>
        <begin position="251"/>
        <end position="262"/>
    </location>
</feature>
<reference evidence="2 3" key="1">
    <citation type="journal article" date="2011" name="PLoS Genet.">
        <title>Finished genome of the fungal wheat pathogen Mycosphaerella graminicola reveals dispensome structure, chromosome plasticity, and stealth pathogenesis.</title>
        <authorList>
            <person name="Goodwin S.B."/>
            <person name="Ben M'barek S."/>
            <person name="Dhillon B."/>
            <person name="Wittenberg A.H.J."/>
            <person name="Crane C.F."/>
            <person name="Hane J.K."/>
            <person name="Foster A.J."/>
            <person name="Van der Lee T.A.J."/>
            <person name="Grimwood J."/>
            <person name="Aerts A."/>
            <person name="Antoniw J."/>
            <person name="Bailey A."/>
            <person name="Bluhm B."/>
            <person name="Bowler J."/>
            <person name="Bristow J."/>
            <person name="van der Burgt A."/>
            <person name="Canto-Canche B."/>
            <person name="Churchill A.C.L."/>
            <person name="Conde-Ferraez L."/>
            <person name="Cools H.J."/>
            <person name="Coutinho P.M."/>
            <person name="Csukai M."/>
            <person name="Dehal P."/>
            <person name="De Wit P."/>
            <person name="Donzelli B."/>
            <person name="van de Geest H.C."/>
            <person name="van Ham R.C.H.J."/>
            <person name="Hammond-Kosack K.E."/>
            <person name="Henrissat B."/>
            <person name="Kilian A."/>
            <person name="Kobayashi A.K."/>
            <person name="Koopmann E."/>
            <person name="Kourmpetis Y."/>
            <person name="Kuzniar A."/>
            <person name="Lindquist E."/>
            <person name="Lombard V."/>
            <person name="Maliepaard C."/>
            <person name="Martins N."/>
            <person name="Mehrabi R."/>
            <person name="Nap J.P.H."/>
            <person name="Ponomarenko A."/>
            <person name="Rudd J.J."/>
            <person name="Salamov A."/>
            <person name="Schmutz J."/>
            <person name="Schouten H.J."/>
            <person name="Shapiro H."/>
            <person name="Stergiopoulos I."/>
            <person name="Torriani S.F.F."/>
            <person name="Tu H."/>
            <person name="de Vries R.P."/>
            <person name="Waalwijk C."/>
            <person name="Ware S.B."/>
            <person name="Wiebenga A."/>
            <person name="Zwiers L.-H."/>
            <person name="Oliver R.P."/>
            <person name="Grigoriev I.V."/>
            <person name="Kema G.H.J."/>
        </authorList>
    </citation>
    <scope>NUCLEOTIDE SEQUENCE [LARGE SCALE GENOMIC DNA]</scope>
    <source>
        <strain evidence="3">CBS 115943 / IPO323</strain>
    </source>
</reference>
<gene>
    <name evidence="2" type="ORF">MYCGRDRAFT_94713</name>
</gene>
<feature type="compositionally biased region" description="Acidic residues" evidence="1">
    <location>
        <begin position="158"/>
        <end position="179"/>
    </location>
</feature>
<feature type="compositionally biased region" description="Acidic residues" evidence="1">
    <location>
        <begin position="223"/>
        <end position="250"/>
    </location>
</feature>
<evidence type="ECO:0000313" key="3">
    <source>
        <dbReference type="Proteomes" id="UP000008062"/>
    </source>
</evidence>
<dbReference type="RefSeq" id="XP_003851001.1">
    <property type="nucleotide sequence ID" value="XM_003850953.1"/>
</dbReference>
<protein>
    <submittedName>
        <fullName evidence="2">Uncharacterized protein</fullName>
    </submittedName>
</protein>
<evidence type="ECO:0000256" key="1">
    <source>
        <dbReference type="SAM" id="MobiDB-lite"/>
    </source>
</evidence>
<organism evidence="2 3">
    <name type="scientific">Zymoseptoria tritici (strain CBS 115943 / IPO323)</name>
    <name type="common">Speckled leaf blotch fungus</name>
    <name type="synonym">Septoria tritici</name>
    <dbReference type="NCBI Taxonomy" id="336722"/>
    <lineage>
        <taxon>Eukaryota</taxon>
        <taxon>Fungi</taxon>
        <taxon>Dikarya</taxon>
        <taxon>Ascomycota</taxon>
        <taxon>Pezizomycotina</taxon>
        <taxon>Dothideomycetes</taxon>
        <taxon>Dothideomycetidae</taxon>
        <taxon>Mycosphaerellales</taxon>
        <taxon>Mycosphaerellaceae</taxon>
        <taxon>Zymoseptoria</taxon>
    </lineage>
</organism>
<dbReference type="VEuPathDB" id="FungiDB:ZTRI_7.654"/>
<feature type="region of interest" description="Disordered" evidence="1">
    <location>
        <begin position="392"/>
        <end position="413"/>
    </location>
</feature>
<dbReference type="OMA" id="MEKGWKE"/>
<dbReference type="GeneID" id="13397583"/>
<dbReference type="AlphaFoldDB" id="F9XES9"/>
<dbReference type="OrthoDB" id="10460230at2759"/>
<name>F9XES9_ZYMTI</name>
<accession>F9XES9</accession>